<dbReference type="InterPro" id="IPR036259">
    <property type="entry name" value="MFS_trans_sf"/>
</dbReference>
<gene>
    <name evidence="9" type="ORF">Rai3103_04100</name>
</gene>
<dbReference type="KEGG" id="rain:Rai3103_04100"/>
<evidence type="ECO:0000259" key="8">
    <source>
        <dbReference type="PROSITE" id="PS50850"/>
    </source>
</evidence>
<feature type="transmembrane region" description="Helical" evidence="7">
    <location>
        <begin position="167"/>
        <end position="189"/>
    </location>
</feature>
<evidence type="ECO:0000256" key="1">
    <source>
        <dbReference type="ARBA" id="ARBA00004651"/>
    </source>
</evidence>
<dbReference type="AlphaFoldDB" id="A0A5Q2FE28"/>
<feature type="transmembrane region" description="Helical" evidence="7">
    <location>
        <begin position="250"/>
        <end position="269"/>
    </location>
</feature>
<feature type="transmembrane region" description="Helical" evidence="7">
    <location>
        <begin position="404"/>
        <end position="427"/>
    </location>
</feature>
<comment type="subcellular location">
    <subcellularLocation>
        <location evidence="1">Cell membrane</location>
        <topology evidence="1">Multi-pass membrane protein</topology>
    </subcellularLocation>
</comment>
<evidence type="ECO:0000256" key="5">
    <source>
        <dbReference type="ARBA" id="ARBA00022989"/>
    </source>
</evidence>
<dbReference type="PRINTS" id="PR00171">
    <property type="entry name" value="SUGRTRNSPORT"/>
</dbReference>
<feature type="transmembrane region" description="Helical" evidence="7">
    <location>
        <begin position="478"/>
        <end position="500"/>
    </location>
</feature>
<evidence type="ECO:0000313" key="10">
    <source>
        <dbReference type="Proteomes" id="UP000386847"/>
    </source>
</evidence>
<feature type="transmembrane region" description="Helical" evidence="7">
    <location>
        <begin position="337"/>
        <end position="360"/>
    </location>
</feature>
<dbReference type="PROSITE" id="PS00216">
    <property type="entry name" value="SUGAR_TRANSPORT_1"/>
    <property type="match status" value="1"/>
</dbReference>
<dbReference type="PROSITE" id="PS50850">
    <property type="entry name" value="MFS"/>
    <property type="match status" value="1"/>
</dbReference>
<evidence type="ECO:0000256" key="4">
    <source>
        <dbReference type="ARBA" id="ARBA00022692"/>
    </source>
</evidence>
<dbReference type="InterPro" id="IPR005829">
    <property type="entry name" value="Sugar_transporter_CS"/>
</dbReference>
<evidence type="ECO:0000313" key="9">
    <source>
        <dbReference type="EMBL" id="QGF22985.1"/>
    </source>
</evidence>
<feature type="domain" description="Major facilitator superfamily (MFS) profile" evidence="8">
    <location>
        <begin position="38"/>
        <end position="534"/>
    </location>
</feature>
<dbReference type="PANTHER" id="PTHR48020">
    <property type="entry name" value="PROTON MYO-INOSITOL COTRANSPORTER"/>
    <property type="match status" value="1"/>
</dbReference>
<dbReference type="SUPFAM" id="SSF103473">
    <property type="entry name" value="MFS general substrate transporter"/>
    <property type="match status" value="1"/>
</dbReference>
<sequence>MHSTSTDEAISLDVTRDELRGLTERTPASGKHRSIGAIAAVATLGSLLFGYDTGVISGALPYMYMPNAAHGLHLGALEEGLIGGTLLIGAALGALLGGRLSDRYGRRHNILMLAVVFLVGALGTAFAPTLWVMYPFRFILGFAVGGASATVPVYLSETAPKRIRGTIVAIDQLMIVVGQLLAFSFNAVINQVYGGPQLTVAADPSGLLRTGTQSWDNVAGLQSALGGPLDPTAWTAHVNHLTIAGGNGNAWRLMLVLCSIPAVALWLGMRAMPESSRWYMVQRRYYDAIGALKRVRDHRDGDVVDELNEMVEKERREESLPKGTFRDIWQTPWIRRLFLVGILLAVCNQTTGVNTVMYYAPKVLEYAGLGTSAAITAQVANGVMSVLGSALGLWLVFKFRRRQILITCIVLVAVSMFAIAGLFTGLIQPYMAAGTKPPVYAPMLVLAAMGFFMLVVQSSNGPVVWTMLGEMFPARVRGIANGAAVFCLWVVNAIITFTFPAMMSHLGGGLTYSLYGVVNVIVAIALWRFMPETSGRSLEELEEHLEELYTKPGDTVPELV</sequence>
<evidence type="ECO:0000256" key="3">
    <source>
        <dbReference type="ARBA" id="ARBA00022448"/>
    </source>
</evidence>
<organism evidence="9 10">
    <name type="scientific">Raineyella fluvialis</name>
    <dbReference type="NCBI Taxonomy" id="2662261"/>
    <lineage>
        <taxon>Bacteria</taxon>
        <taxon>Bacillati</taxon>
        <taxon>Actinomycetota</taxon>
        <taxon>Actinomycetes</taxon>
        <taxon>Propionibacteriales</taxon>
        <taxon>Propionibacteriaceae</taxon>
        <taxon>Raineyella</taxon>
    </lineage>
</organism>
<keyword evidence="10" id="KW-1185">Reference proteome</keyword>
<name>A0A5Q2FE28_9ACTN</name>
<dbReference type="GO" id="GO:0022857">
    <property type="term" value="F:transmembrane transporter activity"/>
    <property type="evidence" value="ECO:0007669"/>
    <property type="project" value="InterPro"/>
</dbReference>
<protein>
    <submittedName>
        <fullName evidence="9">MFS transporter</fullName>
    </submittedName>
</protein>
<proteinExistence type="inferred from homology"/>
<feature type="transmembrane region" description="Helical" evidence="7">
    <location>
        <begin position="372"/>
        <end position="397"/>
    </location>
</feature>
<keyword evidence="3" id="KW-0813">Transport</keyword>
<dbReference type="GO" id="GO:0005886">
    <property type="term" value="C:plasma membrane"/>
    <property type="evidence" value="ECO:0007669"/>
    <property type="project" value="UniProtKB-SubCell"/>
</dbReference>
<feature type="transmembrane region" description="Helical" evidence="7">
    <location>
        <begin position="512"/>
        <end position="530"/>
    </location>
</feature>
<feature type="transmembrane region" description="Helical" evidence="7">
    <location>
        <begin position="110"/>
        <end position="132"/>
    </location>
</feature>
<evidence type="ECO:0000256" key="7">
    <source>
        <dbReference type="SAM" id="Phobius"/>
    </source>
</evidence>
<evidence type="ECO:0000256" key="6">
    <source>
        <dbReference type="ARBA" id="ARBA00023136"/>
    </source>
</evidence>
<feature type="transmembrane region" description="Helical" evidence="7">
    <location>
        <begin position="439"/>
        <end position="457"/>
    </location>
</feature>
<keyword evidence="6 7" id="KW-0472">Membrane</keyword>
<dbReference type="PANTHER" id="PTHR48020:SF12">
    <property type="entry name" value="PROTON MYO-INOSITOL COTRANSPORTER"/>
    <property type="match status" value="1"/>
</dbReference>
<dbReference type="PROSITE" id="PS00217">
    <property type="entry name" value="SUGAR_TRANSPORT_2"/>
    <property type="match status" value="1"/>
</dbReference>
<dbReference type="Gene3D" id="1.20.1250.20">
    <property type="entry name" value="MFS general substrate transporter like domains"/>
    <property type="match status" value="2"/>
</dbReference>
<reference evidence="9 10" key="1">
    <citation type="submission" date="2019-10" db="EMBL/GenBank/DDBJ databases">
        <title>Genomic analysis of Raineyella sp. CBA3103.</title>
        <authorList>
            <person name="Roh S.W."/>
        </authorList>
    </citation>
    <scope>NUCLEOTIDE SEQUENCE [LARGE SCALE GENOMIC DNA]</scope>
    <source>
        <strain evidence="9 10">CBA3103</strain>
    </source>
</reference>
<accession>A0A5Q2FE28</accession>
<dbReference type="InterPro" id="IPR020846">
    <property type="entry name" value="MFS_dom"/>
</dbReference>
<feature type="transmembrane region" description="Helical" evidence="7">
    <location>
        <begin position="35"/>
        <end position="60"/>
    </location>
</feature>
<evidence type="ECO:0000256" key="2">
    <source>
        <dbReference type="ARBA" id="ARBA00010992"/>
    </source>
</evidence>
<keyword evidence="5 7" id="KW-1133">Transmembrane helix</keyword>
<feature type="transmembrane region" description="Helical" evidence="7">
    <location>
        <begin position="80"/>
        <end position="98"/>
    </location>
</feature>
<dbReference type="EMBL" id="CP045725">
    <property type="protein sequence ID" value="QGF22985.1"/>
    <property type="molecule type" value="Genomic_DNA"/>
</dbReference>
<dbReference type="InterPro" id="IPR003663">
    <property type="entry name" value="Sugar/inositol_transpt"/>
</dbReference>
<feature type="transmembrane region" description="Helical" evidence="7">
    <location>
        <begin position="138"/>
        <end position="155"/>
    </location>
</feature>
<dbReference type="Pfam" id="PF00083">
    <property type="entry name" value="Sugar_tr"/>
    <property type="match status" value="2"/>
</dbReference>
<dbReference type="InterPro" id="IPR005828">
    <property type="entry name" value="MFS_sugar_transport-like"/>
</dbReference>
<comment type="similarity">
    <text evidence="2">Belongs to the major facilitator superfamily. Sugar transporter (TC 2.A.1.1) family.</text>
</comment>
<keyword evidence="4 7" id="KW-0812">Transmembrane</keyword>
<dbReference type="InterPro" id="IPR050814">
    <property type="entry name" value="Myo-inositol_Transporter"/>
</dbReference>
<dbReference type="Proteomes" id="UP000386847">
    <property type="component" value="Chromosome"/>
</dbReference>